<evidence type="ECO:0000313" key="2">
    <source>
        <dbReference type="EMBL" id="EHK84151.1"/>
    </source>
</evidence>
<dbReference type="EMBL" id="AHBW01000037">
    <property type="protein sequence ID" value="EHK84151.1"/>
    <property type="molecule type" value="Genomic_DNA"/>
</dbReference>
<dbReference type="InterPro" id="IPR042183">
    <property type="entry name" value="MmgE/PrpD_sf_1"/>
</dbReference>
<dbReference type="SUPFAM" id="SSF103378">
    <property type="entry name" value="2-methylcitrate dehydratase PrpD"/>
    <property type="match status" value="1"/>
</dbReference>
<gene>
    <name evidence="2" type="ORF">AK37_09844</name>
</gene>
<protein>
    <submittedName>
        <fullName evidence="2">MmgE/PrpD family protein</fullName>
    </submittedName>
</protein>
<evidence type="ECO:0000313" key="3">
    <source>
        <dbReference type="Proteomes" id="UP000005064"/>
    </source>
</evidence>
<dbReference type="InterPro" id="IPR045336">
    <property type="entry name" value="MmgE_PrpD_N"/>
</dbReference>
<evidence type="ECO:0000259" key="1">
    <source>
        <dbReference type="Pfam" id="PF03972"/>
    </source>
</evidence>
<dbReference type="PATRIC" id="fig|1114960.4.peg.1993"/>
<reference evidence="2 3" key="1">
    <citation type="submission" date="2011-12" db="EMBL/GenBank/DDBJ databases">
        <authorList>
            <person name="Kriszt B."/>
            <person name="Tancsics A."/>
            <person name="Cserhati M."/>
            <person name="Toth A."/>
            <person name="Nagy I."/>
            <person name="Horvath B."/>
            <person name="Tamura T."/>
            <person name="Kukolya J."/>
            <person name="Szoboszlay S."/>
        </authorList>
    </citation>
    <scope>NUCLEOTIDE SEQUENCE [LARGE SCALE GENOMIC DNA]</scope>
    <source>
        <strain evidence="2 3">AK37</strain>
    </source>
</reference>
<dbReference type="Pfam" id="PF03972">
    <property type="entry name" value="MmgE_PrpD_N"/>
    <property type="match status" value="1"/>
</dbReference>
<dbReference type="GO" id="GO:0016829">
    <property type="term" value="F:lyase activity"/>
    <property type="evidence" value="ECO:0007669"/>
    <property type="project" value="InterPro"/>
</dbReference>
<sequence>MAHKVINRLGGVEEATVFGRSTKAPAAVAAAFNSDITYALDADDTLFDSAHFATIVVSSARAEAERVDASGDSLLRAVAVGYDMTARLNLACSFMEVVDGKMKWWILDSAVKYCPALLLHGCLHRCVARARP</sequence>
<comment type="caution">
    <text evidence="2">The sequence shown here is derived from an EMBL/GenBank/DDBJ whole genome shotgun (WGS) entry which is preliminary data.</text>
</comment>
<dbReference type="InterPro" id="IPR036148">
    <property type="entry name" value="MmgE/PrpD_sf"/>
</dbReference>
<dbReference type="AlphaFoldDB" id="H0JQP4"/>
<accession>H0JQP4</accession>
<proteinExistence type="predicted"/>
<feature type="domain" description="MmgE/PrpD N-terminal" evidence="1">
    <location>
        <begin position="3"/>
        <end position="98"/>
    </location>
</feature>
<organism evidence="2 3">
    <name type="scientific">Rhodococcus pyridinivorans AK37</name>
    <dbReference type="NCBI Taxonomy" id="1114960"/>
    <lineage>
        <taxon>Bacteria</taxon>
        <taxon>Bacillati</taxon>
        <taxon>Actinomycetota</taxon>
        <taxon>Actinomycetes</taxon>
        <taxon>Mycobacteriales</taxon>
        <taxon>Nocardiaceae</taxon>
        <taxon>Rhodococcus</taxon>
    </lineage>
</organism>
<name>H0JQP4_9NOCA</name>
<dbReference type="Gene3D" id="1.10.4100.10">
    <property type="entry name" value="2-methylcitrate dehydratase PrpD"/>
    <property type="match status" value="1"/>
</dbReference>
<dbReference type="Proteomes" id="UP000005064">
    <property type="component" value="Unassembled WGS sequence"/>
</dbReference>